<accession>A0A1X6NMW2</accession>
<feature type="region of interest" description="Disordered" evidence="2">
    <location>
        <begin position="506"/>
        <end position="568"/>
    </location>
</feature>
<feature type="region of interest" description="Disordered" evidence="2">
    <location>
        <begin position="887"/>
        <end position="907"/>
    </location>
</feature>
<feature type="region of interest" description="Disordered" evidence="2">
    <location>
        <begin position="11"/>
        <end position="36"/>
    </location>
</feature>
<feature type="compositionally biased region" description="Basic and acidic residues" evidence="2">
    <location>
        <begin position="887"/>
        <end position="905"/>
    </location>
</feature>
<feature type="compositionally biased region" description="Low complexity" evidence="2">
    <location>
        <begin position="544"/>
        <end position="553"/>
    </location>
</feature>
<evidence type="ECO:0000256" key="1">
    <source>
        <dbReference type="SAM" id="Coils"/>
    </source>
</evidence>
<gene>
    <name evidence="3" type="ORF">BU14_0981s0001</name>
</gene>
<feature type="region of interest" description="Disordered" evidence="2">
    <location>
        <begin position="1464"/>
        <end position="1609"/>
    </location>
</feature>
<feature type="region of interest" description="Disordered" evidence="2">
    <location>
        <begin position="596"/>
        <end position="760"/>
    </location>
</feature>
<evidence type="ECO:0000256" key="2">
    <source>
        <dbReference type="SAM" id="MobiDB-lite"/>
    </source>
</evidence>
<feature type="region of interest" description="Disordered" evidence="2">
    <location>
        <begin position="1740"/>
        <end position="1821"/>
    </location>
</feature>
<feature type="compositionally biased region" description="Gly residues" evidence="2">
    <location>
        <begin position="1193"/>
        <end position="1207"/>
    </location>
</feature>
<dbReference type="SUPFAM" id="SSF117281">
    <property type="entry name" value="Kelch motif"/>
    <property type="match status" value="1"/>
</dbReference>
<feature type="compositionally biased region" description="Low complexity" evidence="2">
    <location>
        <begin position="1746"/>
        <end position="1762"/>
    </location>
</feature>
<dbReference type="Proteomes" id="UP000218209">
    <property type="component" value="Unassembled WGS sequence"/>
</dbReference>
<feature type="compositionally biased region" description="Pro residues" evidence="2">
    <location>
        <begin position="1773"/>
        <end position="1790"/>
    </location>
</feature>
<evidence type="ECO:0000313" key="4">
    <source>
        <dbReference type="Proteomes" id="UP000218209"/>
    </source>
</evidence>
<feature type="compositionally biased region" description="Low complexity" evidence="2">
    <location>
        <begin position="1065"/>
        <end position="1077"/>
    </location>
</feature>
<dbReference type="InterPro" id="IPR015915">
    <property type="entry name" value="Kelch-typ_b-propeller"/>
</dbReference>
<feature type="compositionally biased region" description="Polar residues" evidence="2">
    <location>
        <begin position="1264"/>
        <end position="1274"/>
    </location>
</feature>
<organism evidence="3 4">
    <name type="scientific">Porphyra umbilicalis</name>
    <name type="common">Purple laver</name>
    <name type="synonym">Red alga</name>
    <dbReference type="NCBI Taxonomy" id="2786"/>
    <lineage>
        <taxon>Eukaryota</taxon>
        <taxon>Rhodophyta</taxon>
        <taxon>Bangiophyceae</taxon>
        <taxon>Bangiales</taxon>
        <taxon>Bangiaceae</taxon>
        <taxon>Porphyra</taxon>
    </lineage>
</organism>
<dbReference type="PANTHER" id="PTHR45615">
    <property type="entry name" value="MYOSIN HEAVY CHAIN, NON-MUSCLE"/>
    <property type="match status" value="1"/>
</dbReference>
<feature type="compositionally biased region" description="Basic residues" evidence="2">
    <location>
        <begin position="513"/>
        <end position="525"/>
    </location>
</feature>
<dbReference type="PANTHER" id="PTHR45615:SF80">
    <property type="entry name" value="GRIP DOMAIN-CONTAINING PROTEIN"/>
    <property type="match status" value="1"/>
</dbReference>
<reference evidence="3 4" key="1">
    <citation type="submission" date="2017-03" db="EMBL/GenBank/DDBJ databases">
        <title>WGS assembly of Porphyra umbilicalis.</title>
        <authorList>
            <person name="Brawley S.H."/>
            <person name="Blouin N.A."/>
            <person name="Ficko-Blean E."/>
            <person name="Wheeler G.L."/>
            <person name="Lohr M."/>
            <person name="Goodson H.V."/>
            <person name="Jenkins J.W."/>
            <person name="Blaby-Haas C.E."/>
            <person name="Helliwell K.E."/>
            <person name="Chan C."/>
            <person name="Marriage T."/>
            <person name="Bhattacharya D."/>
            <person name="Klein A.S."/>
            <person name="Badis Y."/>
            <person name="Brodie J."/>
            <person name="Cao Y."/>
            <person name="Collen J."/>
            <person name="Dittami S.M."/>
            <person name="Gachon C.M."/>
            <person name="Green B.R."/>
            <person name="Karpowicz S."/>
            <person name="Kim J.W."/>
            <person name="Kudahl U."/>
            <person name="Lin S."/>
            <person name="Michel G."/>
            <person name="Mittag M."/>
            <person name="Olson B.J."/>
            <person name="Pangilinan J."/>
            <person name="Peng Y."/>
            <person name="Qiu H."/>
            <person name="Shu S."/>
            <person name="Singer J.T."/>
            <person name="Smith A.G."/>
            <person name="Sprecher B.N."/>
            <person name="Wagner V."/>
            <person name="Wang W."/>
            <person name="Wang Z.-Y."/>
            <person name="Yan J."/>
            <person name="Yarish C."/>
            <person name="Zoeuner-Riek S."/>
            <person name="Zhuang Y."/>
            <person name="Zou Y."/>
            <person name="Lindquist E.A."/>
            <person name="Grimwood J."/>
            <person name="Barry K."/>
            <person name="Rokhsar D.S."/>
            <person name="Schmutz J."/>
            <person name="Stiller J.W."/>
            <person name="Grossman A.R."/>
            <person name="Prochnik S.E."/>
        </authorList>
    </citation>
    <scope>NUCLEOTIDE SEQUENCE [LARGE SCALE GENOMIC DNA]</scope>
    <source>
        <strain evidence="3">4086291</strain>
    </source>
</reference>
<keyword evidence="1" id="KW-0175">Coiled coil</keyword>
<proteinExistence type="predicted"/>
<sequence length="1927" mass="191188">MSSQLVCSQLGVEPADALSPSPGRATQGSGGDGGGELSVDVMMTAVGTVAAAGLSAFGLRGDAEDIPPGTVRLVMLGGSLAVPSDGEEVDDAGVGPDVDQSLAPLSVLRALDVAEAGDVVHHAPVRTSGKAPGQRVFHTLTRVPDGGGGTDWYYLIGGRRPAHVYNSVYRLSSAECRWEAVEAADMPGMSQRQKDETQLGQKWGHSAVLLQGLSTRNLRFKGAAAGSREPSSILLCFGGWTVASSADVAKGGATNAPMAHVDLYSVRYRTWKRMETKVGGATEAARKDLAAHLPRGYHTATALVDSRYMLVFGGVGADGRPAARTVVLDTSSWMWHAPELSPLSMAPPEPRWRHAAAHYPDEPEDSEGGDVDAVWDTSATAIIIGGYEGGAALTGTAYSVRLETSDNGSAPSGRGRGKATTSVAPVTLRWAELDRSGAQAACRADGVLVPLPELNGWVFACGADEAGPSNALTLLQVGPHGEKLPSPPSGAAVAAPAEAAAAAAAAASVTPRTRTKSPAARRRGGAKASLGNEAATPPSPSPPARKAAGRKATSAARKSTSKVRGGSKELAAAADGEAAGLAAAAAAAATVATVDPPAADDDAGESLSPTKSDSPPPAAAGRTPAARKKAGTPAKSAAAAAKKKEASAKRAAPTTGGGGVRKRRRLAEPPPVPPAAALDGDGDGDEDNAADDGDGDEEPPYEPPAAAPPLRAAVTRRPTKSSVKAATRPAPAAAPAAPEEFGGTGGGPARPPPPAPRADTRTKAQLLVALDTALSHVEVERAVTSTTKTTVDGLRAAAASHAKAMAALKDENARLRAAATLAENRASSARTGALLGPSAGGGARRAAAATAAASAAAAAAAAAATTASALSAEQNKVRSLQAEVEDLRRQAEDASTERHEAEEASRGAVKAATAARKTAATATAAVADARAQLSLARADAAEWQTKAKESAADRDTQVEAKREAINESSTLRIGIDAEKTKRDRAAVELSAAVAARKESEREVERLRGVLAEAQRTARELRDQLDASVRTEKAERTARVAAEVRIAEAEAEAHAAEARAQNVTQAALESSTRRAAATSEERRERARADAALADAQRHRTESDILRVHLKNTKREYERLSTLVRRLQTDGRGRRDAIRRVVAMLGEVAAVGPDDEAALASLPSGRGDTPEDGDARGGSSRPPAVERTLFPAGGAAAGSGAGAGNGGDSPGDDGDQEAGLGGGRDSHVSDSESSVGEDDEQPPAVKVTQSSVVGGRGRPSDASVVRLSQSGASVSEQPVRLSAATSGGDGRVPSPPRGALSPSSGGSAGGGDAVMLDATAAAGDDAPAASARAVTQVRPEAAGVNASASLGMSTGVAQKAAAGATAAEGSTSTVGAAATNMAVRGVTPALTVTMPAAIDGAAVVGNESMVAPSMAATVKEATTTAAEEAVVSATADADIATIAPAAPAAGAIGHPVAMQGVANPAGSMPAQPLGTAEAATDASLHAAAEPSPTVSSLPDVDSAFSLEQLSPLGGGGGASRSRSVRVDNVRQSGAAVSGREGSTTSDDRTPAGATPEGQPSGVTPVGPPGGATLEVPPLPLAMPVSPAAGMPPPPGKADDGGASTAPVSSRSKAVASGELGAAAPASDAAAADVSAAAGASPATATEVIATEKGVPLPPVAATLGANATVHLDAIADGVPATCIPNKAAVAATVPVPRANPVAAAAAVVPAAAVLSLSSPTFGHRDEPSEPAFPLAARVATPPQVDGTPPVVNGNVPPVKPAAPASSDSDETLTPVPAPLPTPRSRPPLPPGVPGSEPLSGGSGVLLPAAGSTGGRPTEALGDSQSFKTAISLRSKLAGGGGESQSFKTAVSRPAGGAASVDLVDAAGRGGGDTVTSGTSPVLPVGRANGTLGEAAAEAREGVAPRAVAADAFVDGLVQTAMAAVLASQE</sequence>
<dbReference type="Gene3D" id="2.120.10.80">
    <property type="entry name" value="Kelch-type beta propeller"/>
    <property type="match status" value="1"/>
</dbReference>
<evidence type="ECO:0000313" key="3">
    <source>
        <dbReference type="EMBL" id="OSX69961.1"/>
    </source>
</evidence>
<feature type="compositionally biased region" description="Basic and acidic residues" evidence="2">
    <location>
        <begin position="1078"/>
        <end position="1087"/>
    </location>
</feature>
<protein>
    <submittedName>
        <fullName evidence="3">Uncharacterized protein</fullName>
    </submittedName>
</protein>
<keyword evidence="4" id="KW-1185">Reference proteome</keyword>
<feature type="coiled-coil region" evidence="1">
    <location>
        <begin position="798"/>
        <end position="825"/>
    </location>
</feature>
<feature type="region of interest" description="Disordered" evidence="2">
    <location>
        <begin position="1154"/>
        <end position="1310"/>
    </location>
</feature>
<feature type="compositionally biased region" description="Low complexity" evidence="2">
    <location>
        <begin position="631"/>
        <end position="640"/>
    </location>
</feature>
<feature type="region of interest" description="Disordered" evidence="2">
    <location>
        <begin position="1062"/>
        <end position="1094"/>
    </location>
</feature>
<dbReference type="EMBL" id="KV919348">
    <property type="protein sequence ID" value="OSX69961.1"/>
    <property type="molecule type" value="Genomic_DNA"/>
</dbReference>
<feature type="compositionally biased region" description="Low complexity" evidence="2">
    <location>
        <begin position="725"/>
        <end position="741"/>
    </location>
</feature>
<name>A0A1X6NMW2_PORUM</name>
<feature type="compositionally biased region" description="Low complexity" evidence="2">
    <location>
        <begin position="1791"/>
        <end position="1808"/>
    </location>
</feature>
<feature type="compositionally biased region" description="Acidic residues" evidence="2">
    <location>
        <begin position="680"/>
        <end position="700"/>
    </location>
</feature>